<evidence type="ECO:0000313" key="2">
    <source>
        <dbReference type="EMBL" id="AYV81200.1"/>
    </source>
</evidence>
<gene>
    <name evidence="2" type="ORF">Harvfovirus20_19</name>
</gene>
<dbReference type="Gene3D" id="2.130.10.30">
    <property type="entry name" value="Regulator of chromosome condensation 1/beta-lactamase-inhibitor protein II"/>
    <property type="match status" value="2"/>
</dbReference>
<reference evidence="2" key="1">
    <citation type="submission" date="2018-10" db="EMBL/GenBank/DDBJ databases">
        <title>Hidden diversity of soil giant viruses.</title>
        <authorList>
            <person name="Schulz F."/>
            <person name="Alteio L."/>
            <person name="Goudeau D."/>
            <person name="Ryan E.M."/>
            <person name="Malmstrom R.R."/>
            <person name="Blanchard J."/>
            <person name="Woyke T."/>
        </authorList>
    </citation>
    <scope>NUCLEOTIDE SEQUENCE</scope>
    <source>
        <strain evidence="2">HAV1</strain>
    </source>
</reference>
<dbReference type="PANTHER" id="PTHR22870">
    <property type="entry name" value="REGULATOR OF CHROMOSOME CONDENSATION"/>
    <property type="match status" value="1"/>
</dbReference>
<keyword evidence="1" id="KW-0677">Repeat</keyword>
<sequence>MDPGCLFRNLPHDLQYIIADYNPRSIFHLLSETDKFDWFKLTKRIFSLDYDNRASTNEQIMKAYLHNCRRRSNIICDYSFTIVRTRDRRLIIFGNDLDNSYREIVVSAKSDEVILSANYTIIKLKNNTLMRGLHSIGCQINFVPFEKLPWTIAQVVSGYYHTIIRFTDGTLMGWGLNIKIREQLGFGTLEKIFVPAYVVDVTCGTNSTFIKLADGTLMSCGNNEFGQLGLGDNQIRTIFSEIKNIPKTVAKVICWHNSPFIKLQDGTLMSCGDNLEGQLGLGDFSNKNIFHEIFVPKNIFEVIVRGYHTIIRLNDGKLMSCGNNLYGQLGLGDYKTRNLFCDIPGIGKNIVELAYGFYHTIIRLTDGRLMSCGFNMFGELGLGDFSNKNSYHEIENIPKNIKKVECGPHHTFLELIDGTLMACGYNIHGQLGLDDNISRNTFTEVRRPNDI</sequence>
<dbReference type="SUPFAM" id="SSF50985">
    <property type="entry name" value="RCC1/BLIP-II"/>
    <property type="match status" value="1"/>
</dbReference>
<name>A0A3G5A245_9VIRU</name>
<dbReference type="Pfam" id="PF00415">
    <property type="entry name" value="RCC1"/>
    <property type="match status" value="1"/>
</dbReference>
<dbReference type="Pfam" id="PF13540">
    <property type="entry name" value="RCC1_2"/>
    <property type="match status" value="3"/>
</dbReference>
<dbReference type="InterPro" id="IPR009091">
    <property type="entry name" value="RCC1/BLIP-II"/>
</dbReference>
<evidence type="ECO:0000256" key="1">
    <source>
        <dbReference type="ARBA" id="ARBA00022737"/>
    </source>
</evidence>
<dbReference type="InterPro" id="IPR000408">
    <property type="entry name" value="Reg_chr_condens"/>
</dbReference>
<dbReference type="PANTHER" id="PTHR22870:SF408">
    <property type="entry name" value="OS09G0560450 PROTEIN"/>
    <property type="match status" value="1"/>
</dbReference>
<dbReference type="PROSITE" id="PS50012">
    <property type="entry name" value="RCC1_3"/>
    <property type="match status" value="2"/>
</dbReference>
<proteinExistence type="predicted"/>
<dbReference type="EMBL" id="MK072262">
    <property type="protein sequence ID" value="AYV81200.1"/>
    <property type="molecule type" value="Genomic_DNA"/>
</dbReference>
<protein>
    <submittedName>
        <fullName evidence="2">Chromosome condensation regulator</fullName>
    </submittedName>
</protein>
<dbReference type="InterPro" id="IPR051210">
    <property type="entry name" value="Ub_ligase/GEF_domain"/>
</dbReference>
<organism evidence="2">
    <name type="scientific">Harvfovirus sp</name>
    <dbReference type="NCBI Taxonomy" id="2487768"/>
    <lineage>
        <taxon>Viruses</taxon>
        <taxon>Varidnaviria</taxon>
        <taxon>Bamfordvirae</taxon>
        <taxon>Nucleocytoviricota</taxon>
        <taxon>Megaviricetes</taxon>
        <taxon>Imitervirales</taxon>
        <taxon>Mimiviridae</taxon>
        <taxon>Klosneuvirinae</taxon>
    </lineage>
</organism>
<accession>A0A3G5A245</accession>